<evidence type="ECO:0000313" key="20">
    <source>
        <dbReference type="EMBL" id="EHH65487.1"/>
    </source>
</evidence>
<evidence type="ECO:0000256" key="11">
    <source>
        <dbReference type="ARBA" id="ARBA00023065"/>
    </source>
</evidence>
<dbReference type="EMBL" id="CM001285">
    <property type="protein sequence ID" value="EHH65487.1"/>
    <property type="molecule type" value="Genomic_DNA"/>
</dbReference>
<dbReference type="InterPro" id="IPR019344">
    <property type="entry name" value="F1F0-ATPsyn_F_prd"/>
</dbReference>
<comment type="similarity">
    <text evidence="2">Belongs to the ATPase F chain family.</text>
</comment>
<dbReference type="Pfam" id="PF10206">
    <property type="entry name" value="WRW"/>
    <property type="match status" value="1"/>
</dbReference>
<keyword evidence="7" id="KW-0375">Hydrogen ion transport</keyword>
<evidence type="ECO:0000256" key="19">
    <source>
        <dbReference type="SAM" id="Phobius"/>
    </source>
</evidence>
<evidence type="ECO:0000256" key="6">
    <source>
        <dbReference type="ARBA" id="ARBA00022692"/>
    </source>
</evidence>
<keyword evidence="8" id="KW-0999">Mitochondrion inner membrane</keyword>
<keyword evidence="11" id="KW-0406">Ion transport</keyword>
<sequence length="105" mass="12273">MIMFLKMGIWSGHQDSKMVSVVPVKDKKLLEVKLGELPSWILMQDFSPSGILGAFRRGYYRYYNKYINMSKGSISGITMVLACYVLFNYCISYKHPPHKQLRKYH</sequence>
<evidence type="ECO:0000256" key="12">
    <source>
        <dbReference type="ARBA" id="ARBA00023128"/>
    </source>
</evidence>
<dbReference type="PANTHER" id="PTHR13080">
    <property type="entry name" value="ATP SYNTHASE F CHAIN, MITOCHONDRIAL-RELATED"/>
    <property type="match status" value="1"/>
</dbReference>
<evidence type="ECO:0000256" key="7">
    <source>
        <dbReference type="ARBA" id="ARBA00022781"/>
    </source>
</evidence>
<comment type="subunit">
    <text evidence="17">Component of the ATP synthase complex composed at least of ATP5F1A/subunit alpha, ATP5F1B/subunit beta, ATP5MC1/subunit c (homooctomer), MT-ATP6/subunit a, MT-ATP8/subunit 8, ATP5ME/subunit e, ATP5MF/subunit f, ATP5MG/subunit g, ATP5MK/subunit k, ATP5MJ/subunit j, ATP5F1C/subunit gamma, ATP5F1D/subunit delta, ATP5F1E/subunit epsilon, ATP5PF/subunit F6, ATP5PB/subunit b, ATP5PD/subunit d, ATP5PO/subunit OSCP. ATP synthase complex consists of a soluble F(1) head domain (subunits alpha(3) and beta(3)) - the catalytic core - and a membrane F(0) domain - the membrane proton channel (subunits c, a, 8, e, f, g, k and j). These two domains are linked by a central stalk (subunits gamma, delta, and epsilon) rotating inside the F1 region and a stationary peripheral stalk (subunits F6, b, d, and OSCP).</text>
</comment>
<dbReference type="Proteomes" id="UP000009130">
    <property type="component" value="Chromosome 10"/>
</dbReference>
<dbReference type="eggNOG" id="KOG4092">
    <property type="taxonomic scope" value="Eukaryota"/>
</dbReference>
<comment type="function">
    <text evidence="16">Subunit f, of the mitochondrial membrane ATP synthase complex (F(1)F(0) ATP synthase or Complex V) that produces ATP from ADP in the presence of a proton gradient across the membrane which is generated by electron transport complexes of the respiratory chain. ATP synthase complex consist of a soluble F(1) head domain - the catalytic core - and a membrane F(1) domain - the membrane proton channel. These two domains are linked by a central stalk rotating inside the F(1) region and a stationary peripheral stalk. During catalysis, ATP synthesis in the catalytic domain of F(1) is coupled via a rotary mechanism of the central stalk subunits to proton translocation. In vivo, can only synthesize ATP although its ATP hydrolase activity can be activated artificially in vitro. Part of the complex F(0) domain.</text>
</comment>
<keyword evidence="12" id="KW-0496">Mitochondrion</keyword>
<evidence type="ECO:0000256" key="8">
    <source>
        <dbReference type="ARBA" id="ARBA00022792"/>
    </source>
</evidence>
<evidence type="ECO:0000256" key="16">
    <source>
        <dbReference type="ARBA" id="ARBA00054012"/>
    </source>
</evidence>
<evidence type="ECO:0000256" key="14">
    <source>
        <dbReference type="ARBA" id="ARBA00023310"/>
    </source>
</evidence>
<evidence type="ECO:0000256" key="1">
    <source>
        <dbReference type="ARBA" id="ARBA00004434"/>
    </source>
</evidence>
<dbReference type="GO" id="GO:0005743">
    <property type="term" value="C:mitochondrial inner membrane"/>
    <property type="evidence" value="ECO:0007669"/>
    <property type="project" value="UniProtKB-SubCell"/>
</dbReference>
<reference evidence="20" key="1">
    <citation type="journal article" date="2011" name="Nat. Biotechnol.">
        <title>Genome sequencing and comparison of two nonhuman primate animal models, the cynomolgus and Chinese rhesus macaques.</title>
        <authorList>
            <person name="Yan G."/>
            <person name="Zhang G."/>
            <person name="Fang X."/>
            <person name="Zhang Y."/>
            <person name="Li C."/>
            <person name="Ling F."/>
            <person name="Cooper D.N."/>
            <person name="Li Q."/>
            <person name="Li Y."/>
            <person name="van Gool A.J."/>
            <person name="Du H."/>
            <person name="Chen J."/>
            <person name="Chen R."/>
            <person name="Zhang P."/>
            <person name="Huang Z."/>
            <person name="Thompson J.R."/>
            <person name="Meng Y."/>
            <person name="Bai Y."/>
            <person name="Wang J."/>
            <person name="Zhuo M."/>
            <person name="Wang T."/>
            <person name="Huang Y."/>
            <person name="Wei L."/>
            <person name="Li J."/>
            <person name="Wang Z."/>
            <person name="Hu H."/>
            <person name="Yang P."/>
            <person name="Le L."/>
            <person name="Stenson P.D."/>
            <person name="Li B."/>
            <person name="Liu X."/>
            <person name="Ball E.V."/>
            <person name="An N."/>
            <person name="Huang Q."/>
            <person name="Zhang Y."/>
            <person name="Fan W."/>
            <person name="Zhang X."/>
            <person name="Li Y."/>
            <person name="Wang W."/>
            <person name="Katze M.G."/>
            <person name="Su B."/>
            <person name="Nielsen R."/>
            <person name="Yang H."/>
            <person name="Wang J."/>
            <person name="Wang X."/>
            <person name="Wang J."/>
        </authorList>
    </citation>
    <scope>NUCLEOTIDE SEQUENCE [LARGE SCALE GENOMIC DNA]</scope>
    <source>
        <strain evidence="20">CE-4</strain>
    </source>
</reference>
<name>G7PGT1_MACFA</name>
<evidence type="ECO:0000256" key="3">
    <source>
        <dbReference type="ARBA" id="ARBA00022448"/>
    </source>
</evidence>
<keyword evidence="5" id="KW-0597">Phosphoprotein</keyword>
<keyword evidence="6 19" id="KW-0812">Transmembrane</keyword>
<evidence type="ECO:0000256" key="13">
    <source>
        <dbReference type="ARBA" id="ARBA00023136"/>
    </source>
</evidence>
<keyword evidence="3" id="KW-0813">Transport</keyword>
<dbReference type="GO" id="GO:0042776">
    <property type="term" value="P:proton motive force-driven mitochondrial ATP synthesis"/>
    <property type="evidence" value="ECO:0007669"/>
    <property type="project" value="TreeGrafter"/>
</dbReference>
<evidence type="ECO:0000256" key="2">
    <source>
        <dbReference type="ARBA" id="ARBA00005895"/>
    </source>
</evidence>
<feature type="transmembrane region" description="Helical" evidence="19">
    <location>
        <begin position="73"/>
        <end position="93"/>
    </location>
</feature>
<dbReference type="GO" id="GO:0046933">
    <property type="term" value="F:proton-transporting ATP synthase activity, rotational mechanism"/>
    <property type="evidence" value="ECO:0007669"/>
    <property type="project" value="TreeGrafter"/>
</dbReference>
<evidence type="ECO:0000256" key="15">
    <source>
        <dbReference type="ARBA" id="ARBA00032201"/>
    </source>
</evidence>
<protein>
    <recommendedName>
        <fullName evidence="18">ATP synthase F(0) complex subunit f, mitochondrial</fullName>
    </recommendedName>
    <alternativeName>
        <fullName evidence="15">ATP synthase membrane subunit f</fullName>
    </alternativeName>
</protein>
<gene>
    <name evidence="20" type="ORF">EGM_02255</name>
</gene>
<evidence type="ECO:0000256" key="5">
    <source>
        <dbReference type="ARBA" id="ARBA00022553"/>
    </source>
</evidence>
<accession>G7PGT1</accession>
<comment type="subcellular location">
    <subcellularLocation>
        <location evidence="1">Mitochondrion inner membrane</location>
        <topology evidence="1">Single-pass membrane protein</topology>
    </subcellularLocation>
</comment>
<evidence type="ECO:0000256" key="4">
    <source>
        <dbReference type="ARBA" id="ARBA00022547"/>
    </source>
</evidence>
<organism>
    <name type="scientific">Macaca fascicularis</name>
    <name type="common">Crab-eating macaque</name>
    <name type="synonym">Cynomolgus monkey</name>
    <dbReference type="NCBI Taxonomy" id="9541"/>
    <lineage>
        <taxon>Eukaryota</taxon>
        <taxon>Metazoa</taxon>
        <taxon>Chordata</taxon>
        <taxon>Craniata</taxon>
        <taxon>Vertebrata</taxon>
        <taxon>Euteleostomi</taxon>
        <taxon>Mammalia</taxon>
        <taxon>Eutheria</taxon>
        <taxon>Euarchontoglires</taxon>
        <taxon>Primates</taxon>
        <taxon>Haplorrhini</taxon>
        <taxon>Catarrhini</taxon>
        <taxon>Cercopithecidae</taxon>
        <taxon>Cercopithecinae</taxon>
        <taxon>Macaca</taxon>
    </lineage>
</organism>
<proteinExistence type="inferred from homology"/>
<keyword evidence="14" id="KW-0066">ATP synthesis</keyword>
<evidence type="ECO:0000256" key="17">
    <source>
        <dbReference type="ARBA" id="ARBA00064647"/>
    </source>
</evidence>
<keyword evidence="10" id="KW-0007">Acetylation</keyword>
<evidence type="ECO:0000256" key="10">
    <source>
        <dbReference type="ARBA" id="ARBA00022990"/>
    </source>
</evidence>
<keyword evidence="13 19" id="KW-0472">Membrane</keyword>
<evidence type="ECO:0000256" key="9">
    <source>
        <dbReference type="ARBA" id="ARBA00022989"/>
    </source>
</evidence>
<keyword evidence="9 19" id="KW-1133">Transmembrane helix</keyword>
<evidence type="ECO:0000256" key="18">
    <source>
        <dbReference type="ARBA" id="ARBA00070733"/>
    </source>
</evidence>
<dbReference type="PANTHER" id="PTHR13080:SF16">
    <property type="entry name" value="ATP SYNTHASE SUBUNIT F, MITOCHONDRIAL"/>
    <property type="match status" value="1"/>
</dbReference>
<dbReference type="GO" id="GO:0045259">
    <property type="term" value="C:proton-transporting ATP synthase complex"/>
    <property type="evidence" value="ECO:0007669"/>
    <property type="project" value="UniProtKB-KW"/>
</dbReference>
<keyword evidence="4" id="KW-0138">CF(0)</keyword>
<dbReference type="AlphaFoldDB" id="G7PGT1"/>